<feature type="domain" description="FAD-binding FR-type" evidence="2">
    <location>
        <begin position="63"/>
        <end position="170"/>
    </location>
</feature>
<name>A0A830BRT0_9LAMI</name>
<comment type="caution">
    <text evidence="3">The sequence shown here is derived from an EMBL/GenBank/DDBJ whole genome shotgun (WGS) entry which is preliminary data.</text>
</comment>
<protein>
    <submittedName>
        <fullName evidence="3">Fruit protein pkiwi502</fullName>
    </submittedName>
</protein>
<reference evidence="3" key="1">
    <citation type="submission" date="2020-07" db="EMBL/GenBank/DDBJ databases">
        <title>Ethylene signaling mediates host invasion by parasitic plants.</title>
        <authorList>
            <person name="Yoshida S."/>
        </authorList>
    </citation>
    <scope>NUCLEOTIDE SEQUENCE</scope>
    <source>
        <strain evidence="3">Okayama</strain>
    </source>
</reference>
<dbReference type="Gene3D" id="2.40.30.10">
    <property type="entry name" value="Translation factors"/>
    <property type="match status" value="1"/>
</dbReference>
<feature type="region of interest" description="Disordered" evidence="1">
    <location>
        <begin position="1"/>
        <end position="24"/>
    </location>
</feature>
<dbReference type="InterPro" id="IPR039261">
    <property type="entry name" value="FNR_nucleotide-bd"/>
</dbReference>
<dbReference type="GO" id="GO:0016491">
    <property type="term" value="F:oxidoreductase activity"/>
    <property type="evidence" value="ECO:0007669"/>
    <property type="project" value="InterPro"/>
</dbReference>
<dbReference type="InterPro" id="IPR017927">
    <property type="entry name" value="FAD-bd_FR_type"/>
</dbReference>
<feature type="compositionally biased region" description="Polar residues" evidence="1">
    <location>
        <begin position="7"/>
        <end position="24"/>
    </location>
</feature>
<dbReference type="SUPFAM" id="SSF63380">
    <property type="entry name" value="Riboflavin synthase domain-like"/>
    <property type="match status" value="1"/>
</dbReference>
<dbReference type="InterPro" id="IPR001433">
    <property type="entry name" value="OxRdtase_FAD/NAD-bd"/>
</dbReference>
<accession>A0A830BRT0</accession>
<dbReference type="PANTHER" id="PTHR47215">
    <property type="match status" value="1"/>
</dbReference>
<evidence type="ECO:0000313" key="4">
    <source>
        <dbReference type="Proteomes" id="UP000653305"/>
    </source>
</evidence>
<dbReference type="AlphaFoldDB" id="A0A830BRT0"/>
<gene>
    <name evidence="3" type="ORF">PHJA_000615000</name>
</gene>
<dbReference type="OrthoDB" id="1856718at2759"/>
<dbReference type="InterPro" id="IPR017938">
    <property type="entry name" value="Riboflavin_synthase-like_b-brl"/>
</dbReference>
<proteinExistence type="predicted"/>
<evidence type="ECO:0000313" key="3">
    <source>
        <dbReference type="EMBL" id="GFP84711.1"/>
    </source>
</evidence>
<dbReference type="PROSITE" id="PS51384">
    <property type="entry name" value="FAD_FR"/>
    <property type="match status" value="1"/>
</dbReference>
<dbReference type="PRINTS" id="PR00410">
    <property type="entry name" value="PHEHYDRXLASE"/>
</dbReference>
<dbReference type="Pfam" id="PF00175">
    <property type="entry name" value="NAD_binding_1"/>
    <property type="match status" value="1"/>
</dbReference>
<evidence type="ECO:0000256" key="1">
    <source>
        <dbReference type="SAM" id="MobiDB-lite"/>
    </source>
</evidence>
<sequence length="303" mass="32780">MAAVNHLPNSIPTLSSSHAPHRTQSLLHPPMTLAKFQPLRHLPRHLRRRGLSVSAAAVRQDTSLWTPAPLVKISSAAESLFNITIDVSESPELAGSYTKAGQYLQLRLQDPDSKPSFLAIASPPSIAASKGVFEFLIKSVAGSTAELLCGLQKGDVVELTSAMGKGFDIDQISPPENYQTVVIFATGSGISPIRSLIEAGFSADKRSDVRLYYGARNLSRMAYQERFKDWESAGVDIVPVLSQPDDSWKGEQGYVQAVFAKEKRIISPQSTGAVLCGQKQMAEDVTSLLVADGVSSEKILKNF</sequence>
<keyword evidence="4" id="KW-1185">Reference proteome</keyword>
<dbReference type="Gene3D" id="3.40.50.80">
    <property type="entry name" value="Nucleotide-binding domain of ferredoxin-NADP reductase (FNR) module"/>
    <property type="match status" value="1"/>
</dbReference>
<dbReference type="EMBL" id="BMAC01000091">
    <property type="protein sequence ID" value="GFP84711.1"/>
    <property type="molecule type" value="Genomic_DNA"/>
</dbReference>
<dbReference type="SUPFAM" id="SSF52343">
    <property type="entry name" value="Ferredoxin reductase-like, C-terminal NADP-linked domain"/>
    <property type="match status" value="1"/>
</dbReference>
<organism evidence="3 4">
    <name type="scientific">Phtheirospermum japonicum</name>
    <dbReference type="NCBI Taxonomy" id="374723"/>
    <lineage>
        <taxon>Eukaryota</taxon>
        <taxon>Viridiplantae</taxon>
        <taxon>Streptophyta</taxon>
        <taxon>Embryophyta</taxon>
        <taxon>Tracheophyta</taxon>
        <taxon>Spermatophyta</taxon>
        <taxon>Magnoliopsida</taxon>
        <taxon>eudicotyledons</taxon>
        <taxon>Gunneridae</taxon>
        <taxon>Pentapetalae</taxon>
        <taxon>asterids</taxon>
        <taxon>lamiids</taxon>
        <taxon>Lamiales</taxon>
        <taxon>Orobanchaceae</taxon>
        <taxon>Orobanchaceae incertae sedis</taxon>
        <taxon>Phtheirospermum</taxon>
    </lineage>
</organism>
<evidence type="ECO:0000259" key="2">
    <source>
        <dbReference type="PROSITE" id="PS51384"/>
    </source>
</evidence>
<dbReference type="CDD" id="cd00322">
    <property type="entry name" value="FNR_like"/>
    <property type="match status" value="1"/>
</dbReference>
<dbReference type="PANTHER" id="PTHR47215:SF1">
    <property type="entry name" value="F9L1.8 PROTEIN"/>
    <property type="match status" value="1"/>
</dbReference>
<dbReference type="Proteomes" id="UP000653305">
    <property type="component" value="Unassembled WGS sequence"/>
</dbReference>